<evidence type="ECO:0000256" key="1">
    <source>
        <dbReference type="ARBA" id="ARBA00009913"/>
    </source>
</evidence>
<dbReference type="AlphaFoldDB" id="A0A1W6QWL9"/>
<dbReference type="PROSITE" id="PS00397">
    <property type="entry name" value="RECOMBINASES_1"/>
    <property type="match status" value="1"/>
</dbReference>
<evidence type="ECO:0000256" key="5">
    <source>
        <dbReference type="PIRSR" id="PIRSR606118-50"/>
    </source>
</evidence>
<feature type="active site" description="O-(5'-phospho-DNA)-serine intermediate" evidence="5 6">
    <location>
        <position position="29"/>
    </location>
</feature>
<comment type="similarity">
    <text evidence="1">Belongs to the site-specific recombinase resolvase family.</text>
</comment>
<dbReference type="PANTHER" id="PTHR30461">
    <property type="entry name" value="DNA-INVERTASE FROM LAMBDOID PROPHAGE"/>
    <property type="match status" value="1"/>
</dbReference>
<dbReference type="GO" id="GO:0000150">
    <property type="term" value="F:DNA strand exchange activity"/>
    <property type="evidence" value="ECO:0007669"/>
    <property type="project" value="InterPro"/>
</dbReference>
<feature type="domain" description="Resolvase/invertase-type recombinase catalytic" evidence="7">
    <location>
        <begin position="21"/>
        <end position="161"/>
    </location>
</feature>
<evidence type="ECO:0000259" key="7">
    <source>
        <dbReference type="PROSITE" id="PS51736"/>
    </source>
</evidence>
<sequence>MFLSVKYTCKIIFFEKRVKMARIGYIRVSSKDQNEARQRERYKRENIDKIFMDKISGKNTNRPEFQKMLEYAREGDTIVLTELARLGRNNKELTESLNYLNNKGVAVDILNLPSFNDVKDENLKRLLTNLILEIYKYQAENERKEILERQRQGIEVAKKRGVYKGRPVEYSPDSKDPQKRLTYYKVKEMLDNGAPITKISKKTGVSRPIIYRIKEGISKDKEILYYD</sequence>
<name>A0A1W6QWL9_ENTFL</name>
<accession>A0A1W6QWL9</accession>
<keyword evidence="8" id="KW-0614">Plasmid</keyword>
<proteinExistence type="inferred from homology"/>
<dbReference type="InterPro" id="IPR050639">
    <property type="entry name" value="SSR_resolvase"/>
</dbReference>
<dbReference type="Gene3D" id="3.40.50.1390">
    <property type="entry name" value="Resolvase, N-terminal catalytic domain"/>
    <property type="match status" value="1"/>
</dbReference>
<organism evidence="8">
    <name type="scientific">Enterococcus faecalis</name>
    <name type="common">Streptococcus faecalis</name>
    <dbReference type="NCBI Taxonomy" id="1351"/>
    <lineage>
        <taxon>Bacteria</taxon>
        <taxon>Bacillati</taxon>
        <taxon>Bacillota</taxon>
        <taxon>Bacilli</taxon>
        <taxon>Lactobacillales</taxon>
        <taxon>Enterococcaceae</taxon>
        <taxon>Enterococcus</taxon>
    </lineage>
</organism>
<dbReference type="Pfam" id="PF00239">
    <property type="entry name" value="Resolvase"/>
    <property type="match status" value="1"/>
</dbReference>
<dbReference type="EMBL" id="KY270848">
    <property type="protein sequence ID" value="ARO45600.1"/>
    <property type="molecule type" value="Genomic_DNA"/>
</dbReference>
<keyword evidence="2" id="KW-0229">DNA integration</keyword>
<dbReference type="InterPro" id="IPR006118">
    <property type="entry name" value="Recombinase_CS"/>
</dbReference>
<dbReference type="PROSITE" id="PS51736">
    <property type="entry name" value="RECOMBINASES_3"/>
    <property type="match status" value="1"/>
</dbReference>
<protein>
    <submittedName>
        <fullName evidence="8">DNA invertase Pin</fullName>
    </submittedName>
</protein>
<dbReference type="SUPFAM" id="SSF53041">
    <property type="entry name" value="Resolvase-like"/>
    <property type="match status" value="1"/>
</dbReference>
<dbReference type="Pfam" id="PF02796">
    <property type="entry name" value="HTH_7"/>
    <property type="match status" value="1"/>
</dbReference>
<keyword evidence="4" id="KW-0233">DNA recombination</keyword>
<dbReference type="GO" id="GO:0003677">
    <property type="term" value="F:DNA binding"/>
    <property type="evidence" value="ECO:0007669"/>
    <property type="project" value="UniProtKB-KW"/>
</dbReference>
<evidence type="ECO:0000256" key="2">
    <source>
        <dbReference type="ARBA" id="ARBA00022908"/>
    </source>
</evidence>
<geneLocation type="plasmid" evidence="8">
    <name>pGTC2</name>
</geneLocation>
<evidence type="ECO:0000256" key="6">
    <source>
        <dbReference type="PROSITE-ProRule" id="PRU10137"/>
    </source>
</evidence>
<dbReference type="PANTHER" id="PTHR30461:SF26">
    <property type="entry name" value="RESOLVASE HOMOLOG YNEB"/>
    <property type="match status" value="1"/>
</dbReference>
<dbReference type="GO" id="GO:0015074">
    <property type="term" value="P:DNA integration"/>
    <property type="evidence" value="ECO:0007669"/>
    <property type="project" value="UniProtKB-KW"/>
</dbReference>
<dbReference type="SMART" id="SM00857">
    <property type="entry name" value="Resolvase"/>
    <property type="match status" value="1"/>
</dbReference>
<dbReference type="InterPro" id="IPR006119">
    <property type="entry name" value="Resolv_N"/>
</dbReference>
<evidence type="ECO:0000256" key="3">
    <source>
        <dbReference type="ARBA" id="ARBA00023125"/>
    </source>
</evidence>
<dbReference type="CDD" id="cd03768">
    <property type="entry name" value="SR_ResInv"/>
    <property type="match status" value="1"/>
</dbReference>
<dbReference type="InterPro" id="IPR036162">
    <property type="entry name" value="Resolvase-like_N_sf"/>
</dbReference>
<evidence type="ECO:0000256" key="4">
    <source>
        <dbReference type="ARBA" id="ARBA00023172"/>
    </source>
</evidence>
<evidence type="ECO:0000313" key="8">
    <source>
        <dbReference type="EMBL" id="ARO45600.1"/>
    </source>
</evidence>
<dbReference type="Gene3D" id="1.10.10.60">
    <property type="entry name" value="Homeodomain-like"/>
    <property type="match status" value="1"/>
</dbReference>
<reference evidence="8" key="1">
    <citation type="submission" date="2016-11" db="EMBL/GenBank/DDBJ databases">
        <title>Characterization of a Plasmid Isolated from Enterococcus faecalis found in the Fecal Material of a Blue Whale.</title>
        <authorList>
            <person name="McLaughlin R."/>
        </authorList>
    </citation>
    <scope>NUCLEOTIDE SEQUENCE</scope>
    <source>
        <strain evidence="8">2</strain>
        <plasmid evidence="8">pGTC2</plasmid>
    </source>
</reference>
<keyword evidence="3" id="KW-0238">DNA-binding</keyword>
<dbReference type="InterPro" id="IPR006120">
    <property type="entry name" value="Resolvase_HTH_dom"/>
</dbReference>